<evidence type="ECO:0000256" key="1">
    <source>
        <dbReference type="ARBA" id="ARBA00004141"/>
    </source>
</evidence>
<dbReference type="STRING" id="453591.Igni_1143"/>
<feature type="transmembrane region" description="Helical" evidence="2">
    <location>
        <begin position="132"/>
        <end position="154"/>
    </location>
</feature>
<accession>A8ABL8</accession>
<dbReference type="HOGENOM" id="CLU_494018_0_0_2"/>
<evidence type="ECO:0000313" key="5">
    <source>
        <dbReference type="Proteomes" id="UP000000262"/>
    </source>
</evidence>
<protein>
    <submittedName>
        <fullName evidence="4">Serine protease-like protein</fullName>
    </submittedName>
</protein>
<keyword evidence="5" id="KW-1185">Reference proteome</keyword>
<dbReference type="GO" id="GO:0016020">
    <property type="term" value="C:membrane"/>
    <property type="evidence" value="ECO:0007669"/>
    <property type="project" value="UniProtKB-SubCell"/>
</dbReference>
<dbReference type="InterPro" id="IPR014721">
    <property type="entry name" value="Ribsml_uS5_D2-typ_fold_subgr"/>
</dbReference>
<dbReference type="AlphaFoldDB" id="A8ABL8"/>
<sequence>MALARERGIRLSLLTPKRGPAGYAALSRSEGLSLALLLLGTLMLAYPALTYSPPAGYWGYAPAVVGSTSGALSNLSVRTLPGEGRYYVGGALLGYDFQGSMGGAAVAAAIVAGKPLTSFDYLYYLEDLGYNITFRAAGPSGSALASTLTLLSLLNLRAVNHPAMTGMIGLGGEVLVVGGVNVKAKAVKSYGIDTFLVPVGEAVPVKGLKVITVESIIDAAKYFTNQNVTAALGEVCNPPEELKKLNVFESHYKKLYDMTVELMKKYNINSTEITKNLKFARWAAEEGNYYAAASYAFTALINAYTIYYNRLLNVSSIDKAKDVIKTEVDGLKRYAELEPSGCGANYWSAEACAAVYNREFRLKEMIKFLEAHANFTAPQSLSSVASTLARAKARAVSVELWASAVEELAQVPYAPPIRDLHALAREAYALGLAAARYALSVVPPGNALTNQIEDSVDEMAKAMFDGNFFKVIGLSSFAFENSADALGSIQNSTVVAKEVMPLVVGRSYCRTPSFIAYNYSQYVGSLLRTDPVAAEFLAYTALYYAHLAELN</sequence>
<dbReference type="SUPFAM" id="SSF54211">
    <property type="entry name" value="Ribosomal protein S5 domain 2-like"/>
    <property type="match status" value="1"/>
</dbReference>
<comment type="subcellular location">
    <subcellularLocation>
        <location evidence="1">Membrane</location>
        <topology evidence="1">Multi-pass membrane protein</topology>
    </subcellularLocation>
</comment>
<evidence type="ECO:0000259" key="3">
    <source>
        <dbReference type="Pfam" id="PF05362"/>
    </source>
</evidence>
<gene>
    <name evidence="4" type="ordered locus">Igni_1143</name>
</gene>
<feature type="transmembrane region" description="Helical" evidence="2">
    <location>
        <begin position="87"/>
        <end position="112"/>
    </location>
</feature>
<dbReference type="PhylomeDB" id="A8ABL8"/>
<dbReference type="EMBL" id="CP000816">
    <property type="protein sequence ID" value="ABU82320.1"/>
    <property type="molecule type" value="Genomic_DNA"/>
</dbReference>
<organism evidence="4 5">
    <name type="scientific">Ignicoccus hospitalis (strain KIN4/I / DSM 18386 / JCM 14125)</name>
    <dbReference type="NCBI Taxonomy" id="453591"/>
    <lineage>
        <taxon>Archaea</taxon>
        <taxon>Thermoproteota</taxon>
        <taxon>Thermoprotei</taxon>
        <taxon>Desulfurococcales</taxon>
        <taxon>Desulfurococcaceae</taxon>
        <taxon>Ignicoccus</taxon>
    </lineage>
</organism>
<evidence type="ECO:0000313" key="4">
    <source>
        <dbReference type="EMBL" id="ABU82320.1"/>
    </source>
</evidence>
<dbReference type="KEGG" id="iho:Igni_1143"/>
<dbReference type="Proteomes" id="UP000000262">
    <property type="component" value="Chromosome"/>
</dbReference>
<dbReference type="GO" id="GO:0006508">
    <property type="term" value="P:proteolysis"/>
    <property type="evidence" value="ECO:0007669"/>
    <property type="project" value="UniProtKB-KW"/>
</dbReference>
<keyword evidence="2" id="KW-1133">Transmembrane helix</keyword>
<keyword evidence="2" id="KW-0472">Membrane</keyword>
<reference evidence="4 5" key="1">
    <citation type="journal article" date="2008" name="Genome Biol.">
        <title>A genomic analysis of the archaeal system Ignicoccus hospitalis-Nanoarchaeum equitans.</title>
        <authorList>
            <person name="Podar M."/>
            <person name="Anderson I."/>
            <person name="Makarova K.S."/>
            <person name="Elkins J.G."/>
            <person name="Ivanova N."/>
            <person name="Wall M.A."/>
            <person name="Lykidis A."/>
            <person name="Mavromatis K."/>
            <person name="Sun H."/>
            <person name="Hudson M.E."/>
            <person name="Chen W."/>
            <person name="Deciu C."/>
            <person name="Hutchison D."/>
            <person name="Eads J.R."/>
            <person name="Anderson A."/>
            <person name="Fernandes F."/>
            <person name="Szeto E."/>
            <person name="Lapidus A."/>
            <person name="Kyrpides N.C."/>
            <person name="Saier M.H.Jr."/>
            <person name="Richardson P.M."/>
            <person name="Rachel R."/>
            <person name="Huber H."/>
            <person name="Eisen J.A."/>
            <person name="Koonin E.V."/>
            <person name="Keller M."/>
            <person name="Stetter K.O."/>
        </authorList>
    </citation>
    <scope>NUCLEOTIDE SEQUENCE [LARGE SCALE GENOMIC DNA]</scope>
    <source>
        <strain evidence="5">KIN4/I / DSM 18386 / JCM 14125</strain>
    </source>
</reference>
<feature type="transmembrane region" description="Helical" evidence="2">
    <location>
        <begin position="31"/>
        <end position="49"/>
    </location>
</feature>
<proteinExistence type="predicted"/>
<dbReference type="GO" id="GO:0004176">
    <property type="term" value="F:ATP-dependent peptidase activity"/>
    <property type="evidence" value="ECO:0007669"/>
    <property type="project" value="InterPro"/>
</dbReference>
<dbReference type="eggNOG" id="arCOG01937">
    <property type="taxonomic scope" value="Archaea"/>
</dbReference>
<feature type="transmembrane region" description="Helical" evidence="2">
    <location>
        <begin position="55"/>
        <end position="75"/>
    </location>
</feature>
<keyword evidence="4" id="KW-0378">Hydrolase</keyword>
<dbReference type="Gene3D" id="3.30.230.10">
    <property type="match status" value="1"/>
</dbReference>
<dbReference type="GO" id="GO:0004252">
    <property type="term" value="F:serine-type endopeptidase activity"/>
    <property type="evidence" value="ECO:0007669"/>
    <property type="project" value="InterPro"/>
</dbReference>
<evidence type="ECO:0000256" key="2">
    <source>
        <dbReference type="SAM" id="Phobius"/>
    </source>
</evidence>
<feature type="domain" description="Lon proteolytic" evidence="3">
    <location>
        <begin position="138"/>
        <end position="201"/>
    </location>
</feature>
<keyword evidence="4" id="KW-0645">Protease</keyword>
<dbReference type="InterPro" id="IPR008269">
    <property type="entry name" value="Lon_proteolytic"/>
</dbReference>
<dbReference type="Pfam" id="PF05362">
    <property type="entry name" value="Lon_C"/>
    <property type="match status" value="1"/>
</dbReference>
<dbReference type="InterPro" id="IPR020568">
    <property type="entry name" value="Ribosomal_Su5_D2-typ_SF"/>
</dbReference>
<keyword evidence="2" id="KW-0812">Transmembrane</keyword>
<name>A8ABL8_IGNH4</name>